<dbReference type="AlphaFoldDB" id="A0A8C3XJP0"/>
<reference evidence="1" key="1">
    <citation type="submission" date="2025-08" db="UniProtKB">
        <authorList>
            <consortium name="Ensembl"/>
        </authorList>
    </citation>
    <scope>IDENTIFICATION</scope>
</reference>
<proteinExistence type="predicted"/>
<reference evidence="1" key="2">
    <citation type="submission" date="2025-09" db="UniProtKB">
        <authorList>
            <consortium name="Ensembl"/>
        </authorList>
    </citation>
    <scope>IDENTIFICATION</scope>
</reference>
<accession>A0A8C3XJP0</accession>
<protein>
    <submittedName>
        <fullName evidence="1">Uncharacterized protein</fullName>
    </submittedName>
</protein>
<organism evidence="1 2">
    <name type="scientific">Chelydra serpentina</name>
    <name type="common">Snapping turtle</name>
    <name type="synonym">Testudo serpentina</name>
    <dbReference type="NCBI Taxonomy" id="8475"/>
    <lineage>
        <taxon>Eukaryota</taxon>
        <taxon>Metazoa</taxon>
        <taxon>Chordata</taxon>
        <taxon>Craniata</taxon>
        <taxon>Vertebrata</taxon>
        <taxon>Euteleostomi</taxon>
        <taxon>Archelosauria</taxon>
        <taxon>Testudinata</taxon>
        <taxon>Testudines</taxon>
        <taxon>Cryptodira</taxon>
        <taxon>Durocryptodira</taxon>
        <taxon>Americhelydia</taxon>
        <taxon>Chelydroidea</taxon>
        <taxon>Chelydridae</taxon>
        <taxon>Chelydra</taxon>
    </lineage>
</organism>
<name>A0A8C3XJP0_CHESE</name>
<evidence type="ECO:0000313" key="1">
    <source>
        <dbReference type="Ensembl" id="ENSCSRP00000004308.1"/>
    </source>
</evidence>
<dbReference type="Ensembl" id="ENSCSRT00000004451.1">
    <property type="protein sequence ID" value="ENSCSRP00000004308.1"/>
    <property type="gene ID" value="ENSCSRG00000003263.1"/>
</dbReference>
<sequence length="92" mass="10294">YFKGVCSVPAFASSSPFPSVLSFPVPSFLKFSCLTAPEASSVSRLRVCSVYIYIHTHTHTHYIFTKTCVCVYTHIHTYAFYCSSCLSNSIHI</sequence>
<evidence type="ECO:0000313" key="2">
    <source>
        <dbReference type="Proteomes" id="UP000694403"/>
    </source>
</evidence>
<dbReference type="Proteomes" id="UP000694403">
    <property type="component" value="Unplaced"/>
</dbReference>
<keyword evidence="2" id="KW-1185">Reference proteome</keyword>